<dbReference type="AlphaFoldDB" id="K2PV35"/>
<comment type="caution">
    <text evidence="1">The sequence shown here is derived from an EMBL/GenBank/DDBJ whole genome shotgun (WGS) entry which is preliminary data.</text>
</comment>
<gene>
    <name evidence="1" type="ORF">I215_07681</name>
</gene>
<reference evidence="1 2" key="1">
    <citation type="journal article" date="2012" name="J. Bacteriol.">
        <title>Genome Sequence of Galbibacter marinum Type Strain ck-I2-15.</title>
        <authorList>
            <person name="Lai Q."/>
            <person name="Li C."/>
            <person name="Shao Z."/>
        </authorList>
    </citation>
    <scope>NUCLEOTIDE SEQUENCE [LARGE SCALE GENOMIC DNA]</scope>
    <source>
        <strain evidence="2">ck-I2-15</strain>
    </source>
</reference>
<sequence>MGALRTKCVHIKSSNSFITDAPVDNNGKGEAFSPTDTVATALASCMMTIMGIKANDLDIDLTDTTATVTKVMDTNPRRISEIKVIFDFPSVAEQKHRKILENAALTCPVYYSLHPDIKKDIQFNWR</sequence>
<dbReference type="InterPro" id="IPR036102">
    <property type="entry name" value="OsmC/Ohrsf"/>
</dbReference>
<dbReference type="Pfam" id="PF02566">
    <property type="entry name" value="OsmC"/>
    <property type="match status" value="1"/>
</dbReference>
<organism evidence="1 2">
    <name type="scientific">Galbibacter marinus</name>
    <dbReference type="NCBI Taxonomy" id="555500"/>
    <lineage>
        <taxon>Bacteria</taxon>
        <taxon>Pseudomonadati</taxon>
        <taxon>Bacteroidota</taxon>
        <taxon>Flavobacteriia</taxon>
        <taxon>Flavobacteriales</taxon>
        <taxon>Flavobacteriaceae</taxon>
        <taxon>Galbibacter</taxon>
    </lineage>
</organism>
<protein>
    <submittedName>
        <fullName evidence="1">OsmC family protein</fullName>
    </submittedName>
</protein>
<dbReference type="InterPro" id="IPR015946">
    <property type="entry name" value="KH_dom-like_a/b"/>
</dbReference>
<evidence type="ECO:0000313" key="2">
    <source>
        <dbReference type="Proteomes" id="UP000007364"/>
    </source>
</evidence>
<dbReference type="Proteomes" id="UP000007364">
    <property type="component" value="Unassembled WGS sequence"/>
</dbReference>
<name>K2PV35_9FLAO</name>
<accession>K2PV35</accession>
<dbReference type="eggNOG" id="COG1765">
    <property type="taxonomic scope" value="Bacteria"/>
</dbReference>
<dbReference type="PANTHER" id="PTHR39624">
    <property type="entry name" value="PROTEIN INVOLVED IN RIMO-MEDIATED BETA-METHYLTHIOLATION OF RIBOSOMAL PROTEIN S12 YCAO"/>
    <property type="match status" value="1"/>
</dbReference>
<dbReference type="InterPro" id="IPR003718">
    <property type="entry name" value="OsmC/Ohr_fam"/>
</dbReference>
<dbReference type="EMBL" id="AMSG01000008">
    <property type="protein sequence ID" value="EKF55329.1"/>
    <property type="molecule type" value="Genomic_DNA"/>
</dbReference>
<proteinExistence type="predicted"/>
<dbReference type="SUPFAM" id="SSF82784">
    <property type="entry name" value="OsmC-like"/>
    <property type="match status" value="1"/>
</dbReference>
<evidence type="ECO:0000313" key="1">
    <source>
        <dbReference type="EMBL" id="EKF55329.1"/>
    </source>
</evidence>
<dbReference type="Gene3D" id="3.30.300.20">
    <property type="match status" value="1"/>
</dbReference>
<dbReference type="STRING" id="555500.I215_07681"/>
<keyword evidence="2" id="KW-1185">Reference proteome</keyword>
<dbReference type="PANTHER" id="PTHR39624:SF2">
    <property type="entry name" value="OSMC-LIKE PROTEIN"/>
    <property type="match status" value="1"/>
</dbReference>